<dbReference type="SUPFAM" id="SSF53474">
    <property type="entry name" value="alpha/beta-Hydrolases"/>
    <property type="match status" value="1"/>
</dbReference>
<dbReference type="AlphaFoldDB" id="A0A3B0T866"/>
<accession>A0A3B0T866</accession>
<sequence length="259" mass="28996">MSRRLAILILLILPLRILANTGNDPAELSRTWQQAVVYVPSEPGKARRITTSDLPRFLQRTGNPKVVLYVHGCNGIINIGREAGKFYAASGFIFVAPDSFARRNKPVSCRPALRQGGLHRAVLGWRQAEVTYALTRLRALPGLKRAPIALIGHSEGGITVATYSGLPVTARVIEGWTCNARWPEYHGLNAPHREPVLSLVGENDPWYKLPSLQGDCSAFMDGNDRSYVFRKPNRLHNKHWLSKYPPVRDIILKFLARNM</sequence>
<proteinExistence type="predicted"/>
<protein>
    <recommendedName>
        <fullName evidence="2">Dienelactone hydrolase domain-containing protein</fullName>
    </recommendedName>
</protein>
<dbReference type="EMBL" id="UOEG01000252">
    <property type="protein sequence ID" value="VAW03156.1"/>
    <property type="molecule type" value="Genomic_DNA"/>
</dbReference>
<name>A0A3B0T866_9ZZZZ</name>
<gene>
    <name evidence="1" type="ORF">MNBD_ALPHA07-919</name>
</gene>
<reference evidence="1" key="1">
    <citation type="submission" date="2018-06" db="EMBL/GenBank/DDBJ databases">
        <authorList>
            <person name="Zhirakovskaya E."/>
        </authorList>
    </citation>
    <scope>NUCLEOTIDE SEQUENCE</scope>
</reference>
<evidence type="ECO:0008006" key="2">
    <source>
        <dbReference type="Google" id="ProtNLM"/>
    </source>
</evidence>
<dbReference type="InterPro" id="IPR029058">
    <property type="entry name" value="AB_hydrolase_fold"/>
</dbReference>
<dbReference type="Gene3D" id="3.40.50.1820">
    <property type="entry name" value="alpha/beta hydrolase"/>
    <property type="match status" value="1"/>
</dbReference>
<evidence type="ECO:0000313" key="1">
    <source>
        <dbReference type="EMBL" id="VAW03156.1"/>
    </source>
</evidence>
<organism evidence="1">
    <name type="scientific">hydrothermal vent metagenome</name>
    <dbReference type="NCBI Taxonomy" id="652676"/>
    <lineage>
        <taxon>unclassified sequences</taxon>
        <taxon>metagenomes</taxon>
        <taxon>ecological metagenomes</taxon>
    </lineage>
</organism>